<keyword evidence="2 3" id="KW-0456">Lyase</keyword>
<dbReference type="EC" id="4.3.3.7" evidence="3"/>
<evidence type="ECO:0000313" key="3">
    <source>
        <dbReference type="EMBL" id="VCU71266.1"/>
    </source>
</evidence>
<evidence type="ECO:0000256" key="2">
    <source>
        <dbReference type="ARBA" id="ARBA00023239"/>
    </source>
</evidence>
<dbReference type="GO" id="GO:0005829">
    <property type="term" value="C:cytosol"/>
    <property type="evidence" value="ECO:0007669"/>
    <property type="project" value="TreeGrafter"/>
</dbReference>
<organism evidence="3 4">
    <name type="scientific">Pigmentiphaga humi</name>
    <dbReference type="NCBI Taxonomy" id="2478468"/>
    <lineage>
        <taxon>Bacteria</taxon>
        <taxon>Pseudomonadati</taxon>
        <taxon>Pseudomonadota</taxon>
        <taxon>Betaproteobacteria</taxon>
        <taxon>Burkholderiales</taxon>
        <taxon>Alcaligenaceae</taxon>
        <taxon>Pigmentiphaga</taxon>
    </lineage>
</organism>
<keyword evidence="4" id="KW-1185">Reference proteome</keyword>
<accession>A0A3P4B6X6</accession>
<sequence>MALELSALATRHYTTMVVPWNRDGELDEAALRRLVRYFAAHPRFRERGGIIANPDAGEIYYLSSAEKRRVLEITLEEAGGVMPVIAGVFDMTTAGCVREARIAKECGADGVFLMPPIGTGDLLISWDPVRYPEYWLDQIEAVDAAVGMPIITHPVTARSPQWGIGIPGETAQLICERVPNVIGWKMTYNYEGMRRMWRMLRSLERPVAIMAASGHLFHEFLSHDLLDGSVSGSWNYALEPMMQHIDCHQAGDLDGARQIWREGGLLALHEYIYSDYARLHLRYKLATWLHGVIPHYRMRPPLPRPKQAEIDTILRLLKTCDMQTIDAAQAVVEG</sequence>
<dbReference type="RefSeq" id="WP_246013266.1">
    <property type="nucleotide sequence ID" value="NZ_UWPJ01000026.1"/>
</dbReference>
<comment type="similarity">
    <text evidence="1">Belongs to the DapA family.</text>
</comment>
<proteinExistence type="inferred from homology"/>
<dbReference type="SMART" id="SM01130">
    <property type="entry name" value="DHDPS"/>
    <property type="match status" value="1"/>
</dbReference>
<evidence type="ECO:0000313" key="4">
    <source>
        <dbReference type="Proteomes" id="UP000277294"/>
    </source>
</evidence>
<dbReference type="PANTHER" id="PTHR12128:SF66">
    <property type="entry name" value="4-HYDROXY-2-OXOGLUTARATE ALDOLASE, MITOCHONDRIAL"/>
    <property type="match status" value="1"/>
</dbReference>
<dbReference type="PANTHER" id="PTHR12128">
    <property type="entry name" value="DIHYDRODIPICOLINATE SYNTHASE"/>
    <property type="match status" value="1"/>
</dbReference>
<dbReference type="EMBL" id="UWPJ01000026">
    <property type="protein sequence ID" value="VCU71266.1"/>
    <property type="molecule type" value="Genomic_DNA"/>
</dbReference>
<dbReference type="Proteomes" id="UP000277294">
    <property type="component" value="Unassembled WGS sequence"/>
</dbReference>
<dbReference type="Gene3D" id="3.20.20.70">
    <property type="entry name" value="Aldolase class I"/>
    <property type="match status" value="1"/>
</dbReference>
<dbReference type="AlphaFoldDB" id="A0A3P4B6X6"/>
<gene>
    <name evidence="3" type="primary">dapA_6</name>
    <name evidence="3" type="ORF">PIGHUM_03347</name>
</gene>
<evidence type="ECO:0000256" key="1">
    <source>
        <dbReference type="ARBA" id="ARBA00007592"/>
    </source>
</evidence>
<protein>
    <submittedName>
        <fullName evidence="3">4-hydroxy-tetrahydrodipicolinate synthase</fullName>
        <ecNumber evidence="3">4.3.3.7</ecNumber>
    </submittedName>
</protein>
<dbReference type="SUPFAM" id="SSF51569">
    <property type="entry name" value="Aldolase"/>
    <property type="match status" value="1"/>
</dbReference>
<dbReference type="InterPro" id="IPR002220">
    <property type="entry name" value="DapA-like"/>
</dbReference>
<name>A0A3P4B6X6_9BURK</name>
<dbReference type="GO" id="GO:0008840">
    <property type="term" value="F:4-hydroxy-tetrahydrodipicolinate synthase activity"/>
    <property type="evidence" value="ECO:0007669"/>
    <property type="project" value="UniProtKB-EC"/>
</dbReference>
<dbReference type="Pfam" id="PF00701">
    <property type="entry name" value="DHDPS"/>
    <property type="match status" value="1"/>
</dbReference>
<reference evidence="3 4" key="1">
    <citation type="submission" date="2018-10" db="EMBL/GenBank/DDBJ databases">
        <authorList>
            <person name="Criscuolo A."/>
        </authorList>
    </citation>
    <scope>NUCLEOTIDE SEQUENCE [LARGE SCALE GENOMIC DNA]</scope>
    <source>
        <strain evidence="3">DnA1</strain>
    </source>
</reference>
<dbReference type="InterPro" id="IPR013785">
    <property type="entry name" value="Aldolase_TIM"/>
</dbReference>
<dbReference type="CDD" id="cd00408">
    <property type="entry name" value="DHDPS-like"/>
    <property type="match status" value="1"/>
</dbReference>